<feature type="compositionally biased region" description="Acidic residues" evidence="2">
    <location>
        <begin position="460"/>
        <end position="471"/>
    </location>
</feature>
<feature type="region of interest" description="Disordered" evidence="2">
    <location>
        <begin position="613"/>
        <end position="649"/>
    </location>
</feature>
<comment type="caution">
    <text evidence="3">The sequence shown here is derived from an EMBL/GenBank/DDBJ whole genome shotgun (WGS) entry which is preliminary data.</text>
</comment>
<name>A0AAU9J331_9CILI</name>
<organism evidence="3 4">
    <name type="scientific">Blepharisma stoltei</name>
    <dbReference type="NCBI Taxonomy" id="1481888"/>
    <lineage>
        <taxon>Eukaryota</taxon>
        <taxon>Sar</taxon>
        <taxon>Alveolata</taxon>
        <taxon>Ciliophora</taxon>
        <taxon>Postciliodesmatophora</taxon>
        <taxon>Heterotrichea</taxon>
        <taxon>Heterotrichida</taxon>
        <taxon>Blepharismidae</taxon>
        <taxon>Blepharisma</taxon>
    </lineage>
</organism>
<accession>A0AAU9J331</accession>
<reference evidence="3" key="1">
    <citation type="submission" date="2021-09" db="EMBL/GenBank/DDBJ databases">
        <authorList>
            <consortium name="AG Swart"/>
            <person name="Singh M."/>
            <person name="Singh A."/>
            <person name="Seah K."/>
            <person name="Emmerich C."/>
        </authorList>
    </citation>
    <scope>NUCLEOTIDE SEQUENCE</scope>
    <source>
        <strain evidence="3">ATCC30299</strain>
    </source>
</reference>
<dbReference type="Proteomes" id="UP001162131">
    <property type="component" value="Unassembled WGS sequence"/>
</dbReference>
<feature type="coiled-coil region" evidence="1">
    <location>
        <begin position="356"/>
        <end position="397"/>
    </location>
</feature>
<dbReference type="AlphaFoldDB" id="A0AAU9J331"/>
<sequence length="649" mass="75109">MKKVVSQENLISLQSYRTFFESTSESSTNRNMIYKTISTPLFEKREKRSQLSTRSAGRIASPSPVTISSKIKNRNIHQDIQVTPELASQVIKQFLLPMFEADGRNIAAKSRSSLFGVNSKENSERTAKCKLSDIISKQLNMTNKELENLKNRWTDAELEKKRIQAEIDEVKGNLIGSICTLNNLKYQIQETNKSMKSEQLNASLVNQQINEYRQLNIKKEADRIENIDQLNKERIRNKMLGDKANELQHWNAALQMQNDIMGERLKGLYGACEDLCGSEKSTEKIDNEHQIIRKRCDDLFGFWVKTEEDALQTTKSCIEFIFQNDTTSTKRLGYRDEVRRLKNTMKEILGAMGKKVSQAKDERDTYEEKCSQMEKKFKEINESYAKVRLQIKEMNAKRKQFGLNEEKLCKNCNRPFFEKDNYNWSCLRHAGKWNGMMYWCCGNIKEDTPGCVTSKHESRDEDEEEENEPTEEIEKKKYNKRCPSCREIGHLPSQCPKDPNARSNVSQTEELDRIVLAKRRRDRMGNMSNEVTSKLKSMNKLNQLGEIKTMRSNFGFEDIEEVRMAAVTSPPINVFEIAKRKSERSTTIKHRRLTRTNISLSKELAGIIDSNNELTPKGYELNSSRRSNLKLSPIDTKNPETTCETEKGY</sequence>
<evidence type="ECO:0000313" key="4">
    <source>
        <dbReference type="Proteomes" id="UP001162131"/>
    </source>
</evidence>
<keyword evidence="4" id="KW-1185">Reference proteome</keyword>
<evidence type="ECO:0008006" key="5">
    <source>
        <dbReference type="Google" id="ProtNLM"/>
    </source>
</evidence>
<dbReference type="EMBL" id="CAJZBQ010000028">
    <property type="protein sequence ID" value="CAG9321593.1"/>
    <property type="molecule type" value="Genomic_DNA"/>
</dbReference>
<feature type="region of interest" description="Disordered" evidence="2">
    <location>
        <begin position="451"/>
        <end position="475"/>
    </location>
</feature>
<feature type="compositionally biased region" description="Low complexity" evidence="2">
    <location>
        <begin position="621"/>
        <end position="632"/>
    </location>
</feature>
<evidence type="ECO:0000313" key="3">
    <source>
        <dbReference type="EMBL" id="CAG9321593.1"/>
    </source>
</evidence>
<keyword evidence="1" id="KW-0175">Coiled coil</keyword>
<proteinExistence type="predicted"/>
<evidence type="ECO:0000256" key="1">
    <source>
        <dbReference type="SAM" id="Coils"/>
    </source>
</evidence>
<feature type="region of interest" description="Disordered" evidence="2">
    <location>
        <begin position="45"/>
        <end position="64"/>
    </location>
</feature>
<evidence type="ECO:0000256" key="2">
    <source>
        <dbReference type="SAM" id="MobiDB-lite"/>
    </source>
</evidence>
<protein>
    <recommendedName>
        <fullName evidence="5">CCHC-type domain-containing protein</fullName>
    </recommendedName>
</protein>
<gene>
    <name evidence="3" type="ORF">BSTOLATCC_MIC28869</name>
</gene>
<feature type="coiled-coil region" evidence="1">
    <location>
        <begin position="132"/>
        <end position="201"/>
    </location>
</feature>